<dbReference type="EMBL" id="RLIH01000011">
    <property type="protein sequence ID" value="RVU54320.1"/>
    <property type="molecule type" value="Genomic_DNA"/>
</dbReference>
<dbReference type="RefSeq" id="WP_127724852.1">
    <property type="nucleotide sequence ID" value="NZ_RLIH01000011.1"/>
</dbReference>
<keyword evidence="3" id="KW-1185">Reference proteome</keyword>
<name>A0A437S5M9_9FIRM</name>
<comment type="caution">
    <text evidence="2">The sequence shown here is derived from an EMBL/GenBank/DDBJ whole genome shotgun (WGS) entry which is preliminary data.</text>
</comment>
<evidence type="ECO:0000259" key="1">
    <source>
        <dbReference type="Pfam" id="PF21805"/>
    </source>
</evidence>
<dbReference type="AlphaFoldDB" id="A0A437S5M9"/>
<organism evidence="2 3">
    <name type="scientific">Anaerosphaera multitolerans</name>
    <dbReference type="NCBI Taxonomy" id="2487351"/>
    <lineage>
        <taxon>Bacteria</taxon>
        <taxon>Bacillati</taxon>
        <taxon>Bacillota</taxon>
        <taxon>Tissierellia</taxon>
        <taxon>Tissierellales</taxon>
        <taxon>Peptoniphilaceae</taxon>
        <taxon>Anaerosphaera</taxon>
    </lineage>
</organism>
<proteinExistence type="predicted"/>
<evidence type="ECO:0000313" key="3">
    <source>
        <dbReference type="Proteomes" id="UP000288812"/>
    </source>
</evidence>
<sequence length="87" mass="9635">MTQRLKDQVKVSKLRNVGFEINRFAKESISEISKTASKFFSQGVGVGHVRGNALVSSDYCINCQIEIAGKILENQGELLWTVKDCGD</sequence>
<reference evidence="2 3" key="1">
    <citation type="submission" date="2018-11" db="EMBL/GenBank/DDBJ databases">
        <title>Genome sequencing and assembly of Anaerosphaera sp. nov., GS7-6-2.</title>
        <authorList>
            <person name="Rettenmaier R."/>
            <person name="Liebl W."/>
            <person name="Zverlov V."/>
        </authorList>
    </citation>
    <scope>NUCLEOTIDE SEQUENCE [LARGE SCALE GENOMIC DNA]</scope>
    <source>
        <strain evidence="2 3">GS7-6-2</strain>
    </source>
</reference>
<feature type="domain" description="Imm-5-like" evidence="1">
    <location>
        <begin position="3"/>
        <end position="63"/>
    </location>
</feature>
<gene>
    <name evidence="2" type="ORF">EF514_07695</name>
</gene>
<dbReference type="Proteomes" id="UP000288812">
    <property type="component" value="Unassembled WGS sequence"/>
</dbReference>
<dbReference type="Pfam" id="PF21805">
    <property type="entry name" value="Imm5_like"/>
    <property type="match status" value="1"/>
</dbReference>
<dbReference type="OrthoDB" id="2222991at2"/>
<dbReference type="InterPro" id="IPR048667">
    <property type="entry name" value="Imm5-like"/>
</dbReference>
<accession>A0A437S5M9</accession>
<protein>
    <recommendedName>
        <fullName evidence="1">Imm-5-like domain-containing protein</fullName>
    </recommendedName>
</protein>
<evidence type="ECO:0000313" key="2">
    <source>
        <dbReference type="EMBL" id="RVU54320.1"/>
    </source>
</evidence>